<feature type="region of interest" description="Disordered" evidence="1">
    <location>
        <begin position="3777"/>
        <end position="3802"/>
    </location>
</feature>
<dbReference type="Pfam" id="PF17802">
    <property type="entry name" value="SpaA"/>
    <property type="match status" value="6"/>
</dbReference>
<feature type="domain" description="SpaA-like prealbumin fold" evidence="4">
    <location>
        <begin position="2547"/>
        <end position="2629"/>
    </location>
</feature>
<accession>A0A9D2ELP4</accession>
<protein>
    <submittedName>
        <fullName evidence="5">Cna B-type domain-containing protein</fullName>
    </submittedName>
</protein>
<keyword evidence="2" id="KW-0472">Membrane</keyword>
<feature type="compositionally biased region" description="Low complexity" evidence="1">
    <location>
        <begin position="1810"/>
        <end position="1819"/>
    </location>
</feature>
<dbReference type="Gene3D" id="2.60.40.3050">
    <property type="match status" value="7"/>
</dbReference>
<dbReference type="EMBL" id="DXBR01000068">
    <property type="protein sequence ID" value="HIZ39798.1"/>
    <property type="molecule type" value="Genomic_DNA"/>
</dbReference>
<evidence type="ECO:0000259" key="3">
    <source>
        <dbReference type="Pfam" id="PF12892"/>
    </source>
</evidence>
<dbReference type="SUPFAM" id="SSF49478">
    <property type="entry name" value="Cna protein B-type domain"/>
    <property type="match status" value="2"/>
</dbReference>
<feature type="domain" description="Streptococcal pilin isopeptide linkage" evidence="3">
    <location>
        <begin position="4578"/>
        <end position="4708"/>
    </location>
</feature>
<feature type="domain" description="SpaA-like prealbumin fold" evidence="4">
    <location>
        <begin position="2140"/>
        <end position="2194"/>
    </location>
</feature>
<feature type="domain" description="SpaA-like prealbumin fold" evidence="4">
    <location>
        <begin position="3836"/>
        <end position="3916"/>
    </location>
</feature>
<feature type="transmembrane region" description="Helical" evidence="2">
    <location>
        <begin position="5567"/>
        <end position="5585"/>
    </location>
</feature>
<sequence length="5594" mass="611603">MTGSSEQETERAIIKEDSSQESSSAAGSSSSSSETSQAESSATQNDSQQTQQTGKNSDAGSAQTDQGTSASSGQQALTDGASDADNAGAQNEKKTADDKKNNRQNAQKKKKAKTEEQNDANQQEENQNAGNNSASLDDTIRDYYGDVNSTEDGNRPTASVTIRQIGKEEESVKAGSTIDFRVEYFLNRAGNYNYGNQRQPLFDTYEDTQIVMSLPEGISIIDDGGVLANAGITLVSPTKENPNVWILKLSDSILASSDSTGSFDLTMKINGNGFYGDNHEFDFGNSEDMMKIETWFTIKDRTDSSNVTDKGRFNKIIGTDSKINEDNKLTTETNDVWAIKKSAAEGDPEIVVGDDGQKNVKISFNLEIGLESNGEIINSPSNYGLEGRVPFKNGNDIILTEKTVLYNSDNTTLNKTKAEKITITPQFGERSPQVLKIGDNNYNEDGELQVEFSIPVDTCANHAEIADKVDSNAPFYSQYRVDIEYPYDVFVSQYYDDVNIQKGPVVQNTATITYQLKGQQKKTSDSFATKQWSDVTEPAKLVLKKMINGKVYTQGNFGNNDPVKGDVKYSIKNEQGNTEKLIIYHQNADGTYSKLSENGEVTYTPSEDNTTGELIVYMDPGTYTVSEIGVPAYTEKITAGSETAEDKTVTLVAGENEPLIFYNKENLGQIKIIKTGTRNGQKINLPGAKFGIYSDSDCKEAVMDSRNQAITATTEEDGIATFDRLGNGTYYVKEIEAPSGYVLDNEVYTLTLDETNRVVEKTINNNYSTAEATFKKQIIDVNDSNNPKDLNATNYKIFDGCFTVERQSEDKTWTEVDGYKNFSLDTKGTKKLTLQVYEADGITPIQYRIKEVLPEGWHVDNEYSNDKEENGIVYHTFTMAGYLNGTIKDPITMVNTRNGSIALTKDFYTAEKNGMEKNQDTSLTATFELYSITGDATTAVKVDKTLSSVTAGGTINITDLPRTVNGQPIKYYLVETGSSASDYNSSETGGINSAEKTQITVPDANATGGSREVQACGPFDFTEAIDGSSEEIVLEQSITITNVENKVPVVVQKFDSYDYASKKETFVPGAQYTIWEYTNDGEKGNVVIENKEIDSEDGSLAELNPGKQYVIEETYIPEGYKQAGYKNETDNKTGTDNLIIDLRNVTVDKDTDARQIVILNKPDPSFKITKVRDNASGGDTLLTDVEFLIYIKNTETNKFEPVEKADGSTLTIIAGEALRIEAGTYYLKEIVEDDNSNHILNPSDPKYKALYVEKEVGEWGTEITNTEEIQNFYFGPYNVKDQQAVQDFGIKNYADTGAVTVKKYEMKPDGTPGPLDGASIKIEGMNGAEKVTQTQPSVNGQVTFTNLPIYNENGKKIEYTITETAAPDGFTKSEQKFTVELQAGETVTTGSTSGKESVDLAFVNQPEMELTVEKVYYNAWEHSFTNKEYPLPGTKIALYQWNASDKSYHFVEKMGIKETADEDTPGQETGTVTFKGLEQNVEYVAVEVSVPDKTEYQYLEPQGPDGGHKYLGIEEETGKPKDTILTLEELEKYNYVKKEAKKPGDKPETSLSGKLVNVENWTQLHIEKFVIEEAGHIGITAGDRRQINNAQFNLYMEVLDDTVNDNSSLSFDYTNTAKYTLIGTYSSGTLYDTEGNRLDGWFGTDILKSADNVVYWLEETNAGIGAAIRPESRYTLIKKKGTSYTNGTTFTIPGENGEQTVSCSSSILNYINNGVTTGSVQNDPLYNGDGEMYSTVRIAKWAGHRSDDGEKQGIFDPLGNVTFNLYLADKDGNIIEPLDTLTTGLDNKTIGDYEDGSVTADENVGGGTQNGNNENVNSPENEETKELTAWASSKAFSWTEISALVNDKAASKRSDIITETADGYYVRVAIQEEEAPSGYMAQKRIYYMYMFFQKKGVEGEPGKIQTTEIFNDAYYVKGDENSADKNKMWAENQNPEVTWALYPTAKGQSGYTPVSGITVPEDATESRNQYRLINWPVDTHAVTVQKYGYEIQEGNGSPGSGNLNMTSEELDTYYSPGSGHTDRNAISVDMKLQRYADGQWTDYNYNNTTETDNEGIFTTNASGYFAFPNGLRMGRYRIIEENATGEAAQYEMIYDGSDLTPDSQDDTPDSQDSPGSAAYYFQVENNDVHITMYNPKKQDLYIKKTGTDGGTTLSGVEFTLTKTTDSTSITGKTGDDGKASLINIGSGTYTLTESIDDKVNPAGYTDSYFKKYFSQAYNKTKGKAGNLVELVGKGIYLGYSKRLEPGENGTSVIVTNKTDITDYGITRTNGIDLNIQNPQKVSFTIRKNDADNPATYLNGAKFTVDYIAFDKINGEDITVEETSEETSTWTEVENPAAAGNDKYIWETAGTQNGTPQGTVTITGDPGIYRITEVAPPSGYDLSENSIQYIALTGGLTVGNIIVDKNTVSKRDNSSTDNTVFVDFSNEKQVDLTVTKQIDRGNMKIQGNHKFSFTLYDKDKKLIETKDITVTGTTAEIATFADLSQKGTYYLKETSTEEEFVLTGMTVKGNTNPLTGDGEGFYKIKIPDTTQGEPAAVEVTAVNKYLKGQISFKKVNGESGEPLKGATFRIVRVNGTQETDVQATITDNQNGSYTAVISFTGNQEETFRIYETKAPQNYLLNSTSCIEFKMEPGNVLSAPELPEVWVGSKYAMEENTPEQNDQAMLADYIFPNYRGAYINVTKYGNVHNANPEKVLAGMKFTLYKKNKATDTWKEYVQEAATDSNGYVGFVVENGIYALEENLPADSPYQGLEGIYDSSDTKQNIIDAIIEKDNGDKEDTEKKKLHVINGGQKVKQGTTYTYRAYNIPYLSLVIRKENSDTSESAKRMTATAAVYEVPAETMGSWGNDPEKVTSAQVTEFIAENSDKLLIDNIDVSKAGSIRNAPYSYADKTTNGELDNILVAGKTYLIVERTAGIVEGQKTAPGSQIRGSEQVQWYHVIQPPAGSTDEQTAVLRNAEGTAPLTLEKAVDKKNYASLFTEAAEVEYTLTPTVGTNSYPLADFTVNDTGLTAYRDSGELEGYLAGKYSLKQVKIGKASHKANVYSDAGNAPINAIVEFKDNSGVVIYAETVYGVDSINENGSVVTLPEDKGKAAQISVKYESPIFKEATKTTQRDGYALGANFVPGTITITAEIDQQEGGPGKEAITRINNAADSILHYYKWGPDGKEDTTLFEEKDTSTAEISFSGQKAPIISVTKTSDKTGMVALDSTVEYGITITNNSTEEASMQNPFVVDYLPQGTSWNLDEDSNVDAELEAGDTNLTLRDITTQTVNGEKAVFIFLNGTLDKGESATVNLRVKIDNTVTAYGTTMRNYALVGSDIRGAESKTNPNAASFRNGTGNWAQNVDTLFESALSEERLNNLKSILGETRKDYGYVTASHDLQWTTATDSVLVKSAYGDRNASQGYTTDILSSVNNIIVGDESSGTMHYRLSVSNTSADYKTTNIVVMDILPAIGDFTRDSERESEWKLTFNAISNVYVSSNPTSKVNYKTYYYTGELSGADAYSNLYQSTLNFSYNGLTDQQKNSGWTDTQPAEQSTIKAFVVVTDSSVQLAEEDTLLIEYTARVNDGKTPWTEQELSNNSWKNAVNSFVCTYSRIENAEGGTSPVTPQPLGRVLESNEVSTTTMPNQVQVGGHIWIDKDGDGIREEGESIDDWTDKNNNGIQDEGEKVFAGNVLIQQMLAEVQVKLTTFRGGSSGSERDYIADGSWSTNANYIFDKLDPAVIRDDINTPEEINERVYPGGILNPGALKGTAPSTYTINVTLPNTVTGIYEITRLGEECGRSNHPDQLSDKEKTDNNFTGTKDDHTGVVSASSERFYLWPTVEEVFDNTKDIGIVPYRNLVINKKAKDGGSDVDGVKFALYGPYDEKTVITQANATSVDTGREVTTENGQAVFDNLYWYKQYVIVEESTADGYTLDDTVASPSAGTNLTPITVKINGEDRPAWILGVPDDEKTSAVDTVTVTNNRIPTTATIKAFKTLKNKKLTKDAYSFCLWNGENGVDSIGKRENLLEIAKNDASGNVSFTSRSFDISKVYTYYITEQMPVDEEGQIQSVSSGVTYDGAIWKVEVNVFWDSGKSQLTNTVTYTKVDKEGTPIIPSVVNNDKAEFTNIYGATGSWTPEGSKMLTGRTMKAEEEYTFSVKKDGTEEVSTGTAKPVQDVEEGEEVPIEFTPITYQLSDKGQTYTYTIEENKTGTTLPGVSYDKTIYTVEVTVVDNGEGTLVPQVSYKVNGSEKDRADFTNEYVPTPIKYTPHVLKTLTGDALPEVNGEEESNANSKDFTFTLTKGTFSPEDGAVMPSNSECTKTITINKGTDAPASGTATFGEIIFKKAGTYTFTIRETNENDTGVIYDEEPWTLTVTVSDDGKGVLSKQVTYSKQSSGSGQTQETGPAQPTVITDAEKASFTNEYNPVETQEVLKVSKAVTGIVALPNPDGQKFKFQLSLVSGDEDYVTMPAGAGAEVEITVHAVGENHRREGQFGSITFRKAGRYVFEINEISGIIPGYNLMTGATRYALVEVVDKAGQLESNVTYYSTNPENPDGGTTEDGDVSITRSNAGGEISANIDSDASRFTNEYSVTETSFTPKVYKTLTGDKPKVLRNFTFNIEKQSGDDTGVIMPENRTATVLNGSGSGVFETIRFTKADSYTFKITESIPAEAVDKKYQGYTYDDTEWILTVEVKDTGGKLEVIKHTYKADDSTDNGTSRDDAAAFENSYSTKPDTYAPQVKKTITGADIPTGREDEFDFTLTYKDAESAYVGEDVTGSVKYGSDIMAVNDVKNLTMTGSGESSFEELTFTKAGTYTFEIAETSGNQPGYKYDSSKWTLTVNVVDENGELKATPSYTKAGDSSVTHATFINTYSVTPDTFTPQVEKQFSDDSVARPNAKDFTFKLTADEQNPAGGAFTGYDETTGSGTALEGANTIETKVNGSGTGAFDTITFTKAGTYKFRIQEEAGSDLGYTYDDAVWTLTIQVDDIGGALQVTNNDVTNQSNDTTVEPNNEKAVFVNEYHYISSIIINKEVLRGNAEYETNDMFYAGIFRKVDNTEDGSGSETGNISYEIVKNVVVDDKTVESGVVQLANNDSVEVCVPLGGEDQTEAITYYVFETDAEGHTLVSFDEDGNAVYNQPFAYEISSESTGEDGTVNGCGEVYVTPDTAGAHPEVTITNRATSVSIEKRDISGNPLTGAVLELWKQADSVDVGVAADEDRTKAANGDILLETWTSDGTPHELTAELAVGGTYYLREAEVPAGYVQAADILFTVENGDPITLIMEDENQANVLGQIQVTKRLSAIDETTFDNIDLVAEDATVYVGLFTDAQGEHPYGEDYVKEIHIQDASSGTVTFDNLPSGTYYVFETQQDGTVIPYGELQADAAGSGAGFICAGDGSNGGVKEITLNPDTGAPEGSTELGNVYYGDLPDGFAYQGELMITKAVMKDGAPADSSDTFYAGIFTSETETVPYKVVALENNGTVTVEVPLGGANGMDPVTYYIYETDADGNKIDKNSFAYTVSGEGTVDLDVDNTTAGRTIINTMASDPDTTRTIREKNDSDTKKISTDTSKKSTGTNRRTSSSKTGDDTRVGLYLLFFAAAAVGIILTLRKQKEDKPE</sequence>
<dbReference type="InterPro" id="IPR038174">
    <property type="entry name" value="Strep_pil_link_sf"/>
</dbReference>
<proteinExistence type="predicted"/>
<organism evidence="5 6">
    <name type="scientific">Candidatus Anaerobutyricum stercoris</name>
    <dbReference type="NCBI Taxonomy" id="2838457"/>
    <lineage>
        <taxon>Bacteria</taxon>
        <taxon>Bacillati</taxon>
        <taxon>Bacillota</taxon>
        <taxon>Clostridia</taxon>
        <taxon>Lachnospirales</taxon>
        <taxon>Lachnospiraceae</taxon>
        <taxon>Anaerobutyricum</taxon>
    </lineage>
</organism>
<feature type="compositionally biased region" description="Low complexity" evidence="1">
    <location>
        <begin position="119"/>
        <end position="132"/>
    </location>
</feature>
<gene>
    <name evidence="5" type="ORF">H9968_07725</name>
</gene>
<feature type="compositionally biased region" description="Basic and acidic residues" evidence="1">
    <location>
        <begin position="5525"/>
        <end position="5547"/>
    </location>
</feature>
<feature type="compositionally biased region" description="Low complexity" evidence="1">
    <location>
        <begin position="20"/>
        <end position="44"/>
    </location>
</feature>
<feature type="compositionally biased region" description="Basic and acidic residues" evidence="1">
    <location>
        <begin position="8"/>
        <end position="18"/>
    </location>
</feature>
<feature type="domain" description="SpaA-like prealbumin fold" evidence="4">
    <location>
        <begin position="1307"/>
        <end position="1388"/>
    </location>
</feature>
<feature type="compositionally biased region" description="Polar residues" evidence="1">
    <location>
        <begin position="45"/>
        <end position="77"/>
    </location>
</feature>
<feature type="domain" description="SpaA-like prealbumin fold" evidence="4">
    <location>
        <begin position="668"/>
        <end position="766"/>
    </location>
</feature>
<feature type="region of interest" description="Disordered" evidence="1">
    <location>
        <begin position="5521"/>
        <end position="5562"/>
    </location>
</feature>
<evidence type="ECO:0000313" key="6">
    <source>
        <dbReference type="Proteomes" id="UP000824049"/>
    </source>
</evidence>
<evidence type="ECO:0000256" key="2">
    <source>
        <dbReference type="SAM" id="Phobius"/>
    </source>
</evidence>
<dbReference type="NCBIfam" id="TIGR03786">
    <property type="entry name" value="strep_pil_rpt"/>
    <property type="match status" value="4"/>
</dbReference>
<comment type="caution">
    <text evidence="5">The sequence shown here is derived from an EMBL/GenBank/DDBJ whole genome shotgun (WGS) entry which is preliminary data.</text>
</comment>
<evidence type="ECO:0000313" key="5">
    <source>
        <dbReference type="EMBL" id="HIZ39798.1"/>
    </source>
</evidence>
<name>A0A9D2ELP4_9FIRM</name>
<evidence type="ECO:0000259" key="4">
    <source>
        <dbReference type="Pfam" id="PF17802"/>
    </source>
</evidence>
<feature type="domain" description="Streptococcal pilin isopeptide linkage" evidence="3">
    <location>
        <begin position="3969"/>
        <end position="4107"/>
    </location>
</feature>
<feature type="compositionally biased region" description="Polar residues" evidence="1">
    <location>
        <begin position="147"/>
        <end position="160"/>
    </location>
</feature>
<dbReference type="Pfam" id="PF12892">
    <property type="entry name" value="FctA"/>
    <property type="match status" value="7"/>
</dbReference>
<feature type="domain" description="Streptococcal pilin isopeptide linkage" evidence="3">
    <location>
        <begin position="4411"/>
        <end position="4568"/>
    </location>
</feature>
<evidence type="ECO:0000256" key="1">
    <source>
        <dbReference type="SAM" id="MobiDB-lite"/>
    </source>
</evidence>
<dbReference type="InterPro" id="IPR041033">
    <property type="entry name" value="SpaA_PFL_dom_1"/>
</dbReference>
<dbReference type="InterPro" id="IPR013783">
    <property type="entry name" value="Ig-like_fold"/>
</dbReference>
<keyword evidence="2" id="KW-1133">Transmembrane helix</keyword>
<dbReference type="InterPro" id="IPR022464">
    <property type="entry name" value="Strep_pil_isopept_link"/>
</dbReference>
<feature type="region of interest" description="Disordered" evidence="1">
    <location>
        <begin position="1796"/>
        <end position="1821"/>
    </location>
</feature>
<reference evidence="5" key="1">
    <citation type="journal article" date="2021" name="PeerJ">
        <title>Extensive microbial diversity within the chicken gut microbiome revealed by metagenomics and culture.</title>
        <authorList>
            <person name="Gilroy R."/>
            <person name="Ravi A."/>
            <person name="Getino M."/>
            <person name="Pursley I."/>
            <person name="Horton D.L."/>
            <person name="Alikhan N.F."/>
            <person name="Baker D."/>
            <person name="Gharbi K."/>
            <person name="Hall N."/>
            <person name="Watson M."/>
            <person name="Adriaenssens E.M."/>
            <person name="Foster-Nyarko E."/>
            <person name="Jarju S."/>
            <person name="Secka A."/>
            <person name="Antonio M."/>
            <person name="Oren A."/>
            <person name="Chaudhuri R.R."/>
            <person name="La Ragione R."/>
            <person name="Hildebrand F."/>
            <person name="Pallen M.J."/>
        </authorList>
    </citation>
    <scope>NUCLEOTIDE SEQUENCE</scope>
    <source>
        <strain evidence="5">CHK179-28034</strain>
    </source>
</reference>
<feature type="domain" description="Streptococcal pilin isopeptide linkage" evidence="3">
    <location>
        <begin position="4249"/>
        <end position="4403"/>
    </location>
</feature>
<reference evidence="5" key="2">
    <citation type="submission" date="2021-04" db="EMBL/GenBank/DDBJ databases">
        <authorList>
            <person name="Gilroy R."/>
        </authorList>
    </citation>
    <scope>NUCLEOTIDE SEQUENCE</scope>
    <source>
        <strain evidence="5">CHK179-28034</strain>
    </source>
</reference>
<dbReference type="Gene3D" id="2.60.40.10">
    <property type="entry name" value="Immunoglobulins"/>
    <property type="match status" value="7"/>
</dbReference>
<feature type="region of interest" description="Disordered" evidence="1">
    <location>
        <begin position="2096"/>
        <end position="2116"/>
    </location>
</feature>
<feature type="domain" description="SpaA-like prealbumin fold" evidence="4">
    <location>
        <begin position="5160"/>
        <end position="5263"/>
    </location>
</feature>
<feature type="region of interest" description="Disordered" evidence="1">
    <location>
        <begin position="1"/>
        <end position="160"/>
    </location>
</feature>
<feature type="compositionally biased region" description="Basic and acidic residues" evidence="1">
    <location>
        <begin position="91"/>
        <end position="101"/>
    </location>
</feature>
<keyword evidence="2" id="KW-0812">Transmembrane</keyword>
<feature type="compositionally biased region" description="Polar residues" evidence="1">
    <location>
        <begin position="5551"/>
        <end position="5560"/>
    </location>
</feature>
<dbReference type="Proteomes" id="UP000824049">
    <property type="component" value="Unassembled WGS sequence"/>
</dbReference>
<feature type="domain" description="Streptococcal pilin isopeptide linkage" evidence="3">
    <location>
        <begin position="4717"/>
        <end position="4851"/>
    </location>
</feature>
<feature type="domain" description="Streptococcal pilin isopeptide linkage" evidence="3">
    <location>
        <begin position="4860"/>
        <end position="5000"/>
    </location>
</feature>
<feature type="domain" description="Streptococcal pilin isopeptide linkage" evidence="3">
    <location>
        <begin position="4116"/>
        <end position="4238"/>
    </location>
</feature>